<sequence>MTSLQIEPLRRTHAVEGFTCGHPALDRFLARHALQAQSANSARTYVALDGAEVVGFHTLVAGEVQHAQAPERVIKGMPRHPIPLLILARLAVHIRMQGRGLGAGLLRDALHRTLQVTDLIGARALAVYAKDETAASFYRHFGFIPSPTDPHHLFLLVKDIRTARSKA</sequence>
<accession>A0A4Z0NX96</accession>
<keyword evidence="1" id="KW-0678">Repressor</keyword>
<evidence type="ECO:0000313" key="8">
    <source>
        <dbReference type="Proteomes" id="UP000297535"/>
    </source>
</evidence>
<keyword evidence="2" id="KW-1277">Toxin-antitoxin system</keyword>
<dbReference type="GO" id="GO:0016747">
    <property type="term" value="F:acyltransferase activity, transferring groups other than amino-acyl groups"/>
    <property type="evidence" value="ECO:0007669"/>
    <property type="project" value="InterPro"/>
</dbReference>
<dbReference type="InterPro" id="IPR000182">
    <property type="entry name" value="GNAT_dom"/>
</dbReference>
<dbReference type="RefSeq" id="WP_135413792.1">
    <property type="nucleotide sequence ID" value="NZ_SRLB01000004.1"/>
</dbReference>
<evidence type="ECO:0000313" key="7">
    <source>
        <dbReference type="EMBL" id="TGE01189.1"/>
    </source>
</evidence>
<feature type="domain" description="N-acetyltransferase" evidence="6">
    <location>
        <begin position="4"/>
        <end position="161"/>
    </location>
</feature>
<dbReference type="InterPro" id="IPR016181">
    <property type="entry name" value="Acyl_CoA_acyltransferase"/>
</dbReference>
<keyword evidence="4" id="KW-0012">Acyltransferase</keyword>
<reference evidence="7 8" key="1">
    <citation type="submission" date="2019-04" db="EMBL/GenBank/DDBJ databases">
        <authorList>
            <person name="Feng G."/>
            <person name="Zhu H."/>
        </authorList>
    </citation>
    <scope>NUCLEOTIDE SEQUENCE [LARGE SCALE GENOMIC DNA]</scope>
    <source>
        <strain evidence="7 8">6HR-1</strain>
    </source>
</reference>
<keyword evidence="3 7" id="KW-0808">Transferase</keyword>
<dbReference type="Proteomes" id="UP000297535">
    <property type="component" value="Unassembled WGS sequence"/>
</dbReference>
<dbReference type="Gene3D" id="3.40.630.30">
    <property type="match status" value="1"/>
</dbReference>
<protein>
    <submittedName>
        <fullName evidence="7">N-acetyltransferase</fullName>
    </submittedName>
</protein>
<gene>
    <name evidence="7" type="ORF">EU555_06205</name>
</gene>
<evidence type="ECO:0000256" key="5">
    <source>
        <dbReference type="ARBA" id="ARBA00049880"/>
    </source>
</evidence>
<evidence type="ECO:0000256" key="1">
    <source>
        <dbReference type="ARBA" id="ARBA00022491"/>
    </source>
</evidence>
<dbReference type="PANTHER" id="PTHR36449:SF1">
    <property type="entry name" value="ACETYLTRANSFERASE"/>
    <property type="match status" value="1"/>
</dbReference>
<name>A0A4Z0NX96_9HYPH</name>
<dbReference type="PANTHER" id="PTHR36449">
    <property type="entry name" value="ACETYLTRANSFERASE-RELATED"/>
    <property type="match status" value="1"/>
</dbReference>
<evidence type="ECO:0000256" key="4">
    <source>
        <dbReference type="ARBA" id="ARBA00023315"/>
    </source>
</evidence>
<dbReference type="PROSITE" id="PS51186">
    <property type="entry name" value="GNAT"/>
    <property type="match status" value="1"/>
</dbReference>
<organism evidence="7 8">
    <name type="scientific">Methylobacterium nonmethylotrophicum</name>
    <dbReference type="NCBI Taxonomy" id="1141884"/>
    <lineage>
        <taxon>Bacteria</taxon>
        <taxon>Pseudomonadati</taxon>
        <taxon>Pseudomonadota</taxon>
        <taxon>Alphaproteobacteria</taxon>
        <taxon>Hyphomicrobiales</taxon>
        <taxon>Methylobacteriaceae</taxon>
        <taxon>Methylobacterium</taxon>
    </lineage>
</organism>
<comment type="caution">
    <text evidence="7">The sequence shown here is derived from an EMBL/GenBank/DDBJ whole genome shotgun (WGS) entry which is preliminary data.</text>
</comment>
<evidence type="ECO:0000256" key="2">
    <source>
        <dbReference type="ARBA" id="ARBA00022649"/>
    </source>
</evidence>
<dbReference type="SUPFAM" id="SSF55729">
    <property type="entry name" value="Acyl-CoA N-acyltransferases (Nat)"/>
    <property type="match status" value="1"/>
</dbReference>
<dbReference type="EMBL" id="SRLB01000004">
    <property type="protein sequence ID" value="TGE01189.1"/>
    <property type="molecule type" value="Genomic_DNA"/>
</dbReference>
<evidence type="ECO:0000259" key="6">
    <source>
        <dbReference type="PROSITE" id="PS51186"/>
    </source>
</evidence>
<keyword evidence="8" id="KW-1185">Reference proteome</keyword>
<dbReference type="OrthoDB" id="9799147at2"/>
<evidence type="ECO:0000256" key="3">
    <source>
        <dbReference type="ARBA" id="ARBA00022679"/>
    </source>
</evidence>
<dbReference type="AlphaFoldDB" id="A0A4Z0NX96"/>
<proteinExistence type="predicted"/>
<dbReference type="Pfam" id="PF13508">
    <property type="entry name" value="Acetyltransf_7"/>
    <property type="match status" value="1"/>
</dbReference>
<comment type="catalytic activity">
    <reaction evidence="5">
        <text>glycyl-tRNA(Gly) + acetyl-CoA = N-acetylglycyl-tRNA(Gly) + CoA + H(+)</text>
        <dbReference type="Rhea" id="RHEA:81867"/>
        <dbReference type="Rhea" id="RHEA-COMP:9683"/>
        <dbReference type="Rhea" id="RHEA-COMP:19766"/>
        <dbReference type="ChEBI" id="CHEBI:15378"/>
        <dbReference type="ChEBI" id="CHEBI:57287"/>
        <dbReference type="ChEBI" id="CHEBI:57288"/>
        <dbReference type="ChEBI" id="CHEBI:78522"/>
        <dbReference type="ChEBI" id="CHEBI:232036"/>
    </reaction>
</comment>